<name>A0A9E8AHW6_9CYAN</name>
<evidence type="ECO:0000256" key="4">
    <source>
        <dbReference type="ARBA" id="ARBA00023157"/>
    </source>
</evidence>
<dbReference type="Pfam" id="PF01734">
    <property type="entry name" value="Patatin"/>
    <property type="match status" value="1"/>
</dbReference>
<dbReference type="SUPFAM" id="SSF63829">
    <property type="entry name" value="Calcium-dependent phosphotriesterase"/>
    <property type="match status" value="1"/>
</dbReference>
<evidence type="ECO:0000256" key="1">
    <source>
        <dbReference type="ARBA" id="ARBA00010240"/>
    </source>
</evidence>
<evidence type="ECO:0000313" key="8">
    <source>
        <dbReference type="EMBL" id="UZC80147.1"/>
    </source>
</evidence>
<evidence type="ECO:0000256" key="2">
    <source>
        <dbReference type="ARBA" id="ARBA00022729"/>
    </source>
</evidence>
<dbReference type="SUPFAM" id="SSF49899">
    <property type="entry name" value="Concanavalin A-like lectins/glucanases"/>
    <property type="match status" value="1"/>
</dbReference>
<dbReference type="Gene3D" id="2.60.120.200">
    <property type="match status" value="1"/>
</dbReference>
<dbReference type="PROSITE" id="PS51635">
    <property type="entry name" value="PNPLA"/>
    <property type="match status" value="1"/>
</dbReference>
<dbReference type="Pfam" id="PF13385">
    <property type="entry name" value="Laminin_G_3"/>
    <property type="match status" value="1"/>
</dbReference>
<evidence type="ECO:0000256" key="3">
    <source>
        <dbReference type="ARBA" id="ARBA00023098"/>
    </source>
</evidence>
<protein>
    <submittedName>
        <fullName evidence="8">ORF2</fullName>
    </submittedName>
</protein>
<keyword evidence="2" id="KW-0732">Signal</keyword>
<keyword evidence="5" id="KW-0378">Hydrolase</keyword>
<reference evidence="8" key="1">
    <citation type="journal article" date="2022" name="ACS Omega">
        <title>Fatty Acid Substitutions Modulate the Cytotoxicity of Puwainaphycins/Minutissamides Isolated from the Baltic Sea Cyanobacterium Nodularia harveyana UHCC-0300.</title>
        <authorList>
            <person name="Saurav K."/>
            <person name="Caso A."/>
            <person name="Urajova P."/>
            <person name="Hrouzek P."/>
            <person name="Esposito G."/>
            <person name="Delawska K."/>
            <person name="Macho M."/>
            <person name="Hajek J."/>
            <person name="Cheel J."/>
            <person name="Saha S."/>
            <person name="Divoka P."/>
            <person name="Arsin S."/>
            <person name="Sivonen K."/>
            <person name="Fewer D.P."/>
            <person name="Costantino V."/>
        </authorList>
    </citation>
    <scope>NUCLEOTIDE SEQUENCE</scope>
    <source>
        <strain evidence="8">UHCC-0300</strain>
    </source>
</reference>
<dbReference type="GO" id="GO:0004620">
    <property type="term" value="F:phospholipase activity"/>
    <property type="evidence" value="ECO:0007669"/>
    <property type="project" value="TreeGrafter"/>
</dbReference>
<dbReference type="GO" id="GO:0047372">
    <property type="term" value="F:monoacylglycerol lipase activity"/>
    <property type="evidence" value="ECO:0007669"/>
    <property type="project" value="TreeGrafter"/>
</dbReference>
<evidence type="ECO:0000256" key="6">
    <source>
        <dbReference type="SAM" id="MobiDB-lite"/>
    </source>
</evidence>
<organism evidence="8">
    <name type="scientific">Nodularia harveyana UHCC-0300</name>
    <dbReference type="NCBI Taxonomy" id="2974287"/>
    <lineage>
        <taxon>Bacteria</taxon>
        <taxon>Bacillati</taxon>
        <taxon>Cyanobacteriota</taxon>
        <taxon>Cyanophyceae</taxon>
        <taxon>Nostocales</taxon>
        <taxon>Nodulariaceae</taxon>
        <taxon>Nodularia</taxon>
    </lineage>
</organism>
<evidence type="ECO:0000256" key="5">
    <source>
        <dbReference type="PROSITE-ProRule" id="PRU01161"/>
    </source>
</evidence>
<evidence type="ECO:0000259" key="7">
    <source>
        <dbReference type="PROSITE" id="PS51635"/>
    </source>
</evidence>
<feature type="short sequence motif" description="GXSXG" evidence="5">
    <location>
        <begin position="660"/>
        <end position="664"/>
    </location>
</feature>
<dbReference type="InterPro" id="IPR002641">
    <property type="entry name" value="PNPLA_dom"/>
</dbReference>
<feature type="active site" description="Proton acceptor" evidence="5">
    <location>
        <position position="825"/>
    </location>
</feature>
<dbReference type="PANTHER" id="PTHR32176">
    <property type="entry name" value="XYLOSE ISOMERASE"/>
    <property type="match status" value="1"/>
</dbReference>
<sequence length="972" mass="108647">MAVSEIIHPLAWGASQEYDTGALTSISLDDQGNCLETHVGSDRLYYRVGKLDVENQTVTWSASQEYDTGSLTSISLDHQGNCLETHVGSDRLYYRVGKLDVENQTVTWSASQEYDTGALTSISLDDQGNCLETHVGSDRLYYRVGKLDVENQTVTWSASQEYDTGSLTSISLDHQGNCLETHVGSDRLYYRVGKLDVENQTVTWSASQEYDTGALTSISLDHQGNCLETHVGSDRLYYRLGKLDVENQTVTWSASQEYDTGALTSISLDHQGNCLETHVGSDRLYYRLGKLTNTQNLASVIIIPDSETQETTEEENEPIQSELVFNPTETSPVAAPENPLIQPRLVFNGEDFYIDLGRKPEFKISQRITVEAWINCQAQRRRTGIITNIFHTNTIASGYGLLLDGKSGIFFGLKTQAKRMQYLSSKIDSIKLNHWHHIAGTYDGKRMRVYVDGVEAATKVLIDKRIDYTPENDAVIGIYKDDNEAYPFQGQIAEVRIWNKTRSAAEIKADMAHPLIGNEDGLIGYWPLNDGSKLIVEDKTNNANHGNMIGNFAWVETEITINSPELPAKQPDDQNSAKTQPVKITQNPTPMTDQASEITQEKPKSTKAKQKSKNNNVKYPYKILSIDGGGIRGIIPAIILREIERRTEQPIANLFDLIAGTSTGGVLALGLTKPKTDLTSKASILGIEKPAYTAQDLVSIFSEYGNVIFYETFYEELLGDFDEILKPKYTSQGKDEIFQQYFGKTKIVESLTEVLIPSYDIEKRMPVFFTSNIEEENIDSRTLRKVCEGFTMREAAMATTATPTYFPPYRIATAHNKSGYYTLVDGGMVANNPTSLAVVESILRAKAAKQRGEETWGLDNTLVLSLGTGSLSKKYPYDEAKNWGLLGWSRPMFNILLDAGTEAISSQVEDLLPQHEDKSEQQYYRFQGYLDESLESIDNAKSYNIRILAQVAKQIIEDRSEEIDSLCEKLVN</sequence>
<dbReference type="SMART" id="SM00560">
    <property type="entry name" value="LamGL"/>
    <property type="match status" value="1"/>
</dbReference>
<gene>
    <name evidence="8" type="primary">orf2</name>
</gene>
<feature type="short sequence motif" description="DGA/G" evidence="5">
    <location>
        <begin position="825"/>
        <end position="827"/>
    </location>
</feature>
<feature type="short sequence motif" description="GXGXXG" evidence="5">
    <location>
        <begin position="628"/>
        <end position="633"/>
    </location>
</feature>
<dbReference type="EMBL" id="OK416066">
    <property type="protein sequence ID" value="UZC80147.1"/>
    <property type="molecule type" value="Genomic_DNA"/>
</dbReference>
<accession>A0A9E8AHW6</accession>
<dbReference type="PANTHER" id="PTHR32176:SF92">
    <property type="entry name" value="XYLOSE ISOMERASE"/>
    <property type="match status" value="1"/>
</dbReference>
<keyword evidence="4" id="KW-1015">Disulfide bond</keyword>
<comment type="similarity">
    <text evidence="1">Belongs to the patatin family.</text>
</comment>
<dbReference type="GO" id="GO:0016042">
    <property type="term" value="P:lipid catabolic process"/>
    <property type="evidence" value="ECO:0007669"/>
    <property type="project" value="UniProtKB-UniRule"/>
</dbReference>
<dbReference type="AlphaFoldDB" id="A0A9E8AHW6"/>
<dbReference type="SUPFAM" id="SSF52151">
    <property type="entry name" value="FabD/lysophospholipase-like"/>
    <property type="match status" value="1"/>
</dbReference>
<dbReference type="InterPro" id="IPR006558">
    <property type="entry name" value="LamG-like"/>
</dbReference>
<proteinExistence type="inferred from homology"/>
<keyword evidence="5" id="KW-0442">Lipid degradation</keyword>
<dbReference type="Gene3D" id="3.40.1090.10">
    <property type="entry name" value="Cytosolic phospholipase A2 catalytic domain"/>
    <property type="match status" value="1"/>
</dbReference>
<feature type="domain" description="PNPLA" evidence="7">
    <location>
        <begin position="624"/>
        <end position="838"/>
    </location>
</feature>
<feature type="region of interest" description="Disordered" evidence="6">
    <location>
        <begin position="564"/>
        <end position="612"/>
    </location>
</feature>
<feature type="compositionally biased region" description="Polar residues" evidence="6">
    <location>
        <begin position="573"/>
        <end position="598"/>
    </location>
</feature>
<dbReference type="InterPro" id="IPR013320">
    <property type="entry name" value="ConA-like_dom_sf"/>
</dbReference>
<feature type="active site" description="Nucleophile" evidence="5">
    <location>
        <position position="662"/>
    </location>
</feature>
<dbReference type="InterPro" id="IPR016035">
    <property type="entry name" value="Acyl_Trfase/lysoPLipase"/>
</dbReference>
<keyword evidence="3 5" id="KW-0443">Lipid metabolism</keyword>